<organism evidence="3">
    <name type="scientific">Telmatobacter sp. DSM 110680</name>
    <dbReference type="NCBI Taxonomy" id="3036704"/>
    <lineage>
        <taxon>Bacteria</taxon>
        <taxon>Pseudomonadati</taxon>
        <taxon>Acidobacteriota</taxon>
        <taxon>Terriglobia</taxon>
        <taxon>Terriglobales</taxon>
        <taxon>Acidobacteriaceae</taxon>
        <taxon>Telmatobacter</taxon>
    </lineage>
</organism>
<gene>
    <name evidence="3" type="ORF">P8935_05625</name>
</gene>
<keyword evidence="1" id="KW-1133">Transmembrane helix</keyword>
<reference evidence="3" key="1">
    <citation type="submission" date="2023-03" db="EMBL/GenBank/DDBJ databases">
        <title>Edaphobacter sp.</title>
        <authorList>
            <person name="Huber K.J."/>
            <person name="Papendorf J."/>
            <person name="Pilke C."/>
            <person name="Bunk B."/>
            <person name="Sproeer C."/>
            <person name="Pester M."/>
        </authorList>
    </citation>
    <scope>NUCLEOTIDE SEQUENCE</scope>
    <source>
        <strain evidence="3">DSM 110680</strain>
    </source>
</reference>
<feature type="transmembrane region" description="Helical" evidence="1">
    <location>
        <begin position="160"/>
        <end position="181"/>
    </location>
</feature>
<feature type="transmembrane region" description="Helical" evidence="1">
    <location>
        <begin position="6"/>
        <end position="31"/>
    </location>
</feature>
<dbReference type="Pfam" id="PF13548">
    <property type="entry name" value="DUF4126"/>
    <property type="match status" value="1"/>
</dbReference>
<dbReference type="AlphaFoldDB" id="A0AAU7DN14"/>
<dbReference type="InterPro" id="IPR025196">
    <property type="entry name" value="DUF4126"/>
</dbReference>
<accession>A0AAU7DN14</accession>
<evidence type="ECO:0000256" key="1">
    <source>
        <dbReference type="SAM" id="Phobius"/>
    </source>
</evidence>
<name>A0AAU7DN14_9BACT</name>
<keyword evidence="1" id="KW-0472">Membrane</keyword>
<feature type="transmembrane region" description="Helical" evidence="1">
    <location>
        <begin position="43"/>
        <end position="61"/>
    </location>
</feature>
<dbReference type="RefSeq" id="WP_348264009.1">
    <property type="nucleotide sequence ID" value="NZ_CP121196.1"/>
</dbReference>
<dbReference type="EMBL" id="CP121196">
    <property type="protein sequence ID" value="XBH18791.1"/>
    <property type="molecule type" value="Genomic_DNA"/>
</dbReference>
<evidence type="ECO:0000313" key="3">
    <source>
        <dbReference type="EMBL" id="XBH18791.1"/>
    </source>
</evidence>
<sequence>MPGQELVALIVAVSFAAGLNVYATVATLGLLAHTSVLALPEPLHLLASWWVIGAAAALFAVEFFADKVPAFDLVWNALHTFIRVPVAGLLAWRATETLSPGEQLAATLLGGLIALAAHGGKTAARAAVTPSPEPFSNIGLSVGEDALAISLTWLATVHPYLAGSIVTALVLAIILVIKWVWRAFRSLLVGAERVVAQ</sequence>
<evidence type="ECO:0000259" key="2">
    <source>
        <dbReference type="Pfam" id="PF13548"/>
    </source>
</evidence>
<protein>
    <submittedName>
        <fullName evidence="3">DUF4126 domain-containing protein</fullName>
    </submittedName>
</protein>
<proteinExistence type="predicted"/>
<keyword evidence="1" id="KW-0812">Transmembrane</keyword>
<feature type="domain" description="DUF4126" evidence="2">
    <location>
        <begin position="8"/>
        <end position="178"/>
    </location>
</feature>